<dbReference type="GO" id="GO:0016853">
    <property type="term" value="F:isomerase activity"/>
    <property type="evidence" value="ECO:0007669"/>
    <property type="project" value="UniProtKB-KW"/>
</dbReference>
<dbReference type="InterPro" id="IPR027409">
    <property type="entry name" value="GroEL-like_apical_dom_sf"/>
</dbReference>
<dbReference type="Gene3D" id="3.50.7.10">
    <property type="entry name" value="GroEL"/>
    <property type="match status" value="1"/>
</dbReference>
<evidence type="ECO:0000256" key="5">
    <source>
        <dbReference type="ARBA" id="ARBA00023235"/>
    </source>
</evidence>
<dbReference type="SUPFAM" id="SSF48592">
    <property type="entry name" value="GroEL equatorial domain-like"/>
    <property type="match status" value="1"/>
</dbReference>
<keyword evidence="4 6" id="KW-0143">Chaperone</keyword>
<dbReference type="Pfam" id="PF00118">
    <property type="entry name" value="Cpn60_TCP1"/>
    <property type="match status" value="1"/>
</dbReference>
<dbReference type="HAMAP" id="MF_00600">
    <property type="entry name" value="CH60"/>
    <property type="match status" value="1"/>
</dbReference>
<feature type="binding site" evidence="6">
    <location>
        <position position="536"/>
    </location>
    <ligand>
        <name>ATP</name>
        <dbReference type="ChEBI" id="CHEBI:30616"/>
    </ligand>
</feature>
<evidence type="ECO:0000256" key="3">
    <source>
        <dbReference type="ARBA" id="ARBA00022840"/>
    </source>
</evidence>
<dbReference type="InterPro" id="IPR027410">
    <property type="entry name" value="TCP-1-like_intermed_sf"/>
</dbReference>
<dbReference type="PRINTS" id="PR00298">
    <property type="entry name" value="CHAPERONIN60"/>
</dbReference>
<dbReference type="NCBIfam" id="NF009489">
    <property type="entry name" value="PRK12851.1"/>
    <property type="match status" value="1"/>
</dbReference>
<organism evidence="10">
    <name type="scientific">Kuenenia stuttgartiensis</name>
    <dbReference type="NCBI Taxonomy" id="174633"/>
    <lineage>
        <taxon>Bacteria</taxon>
        <taxon>Pseudomonadati</taxon>
        <taxon>Planctomycetota</taxon>
        <taxon>Candidatus Brocadiia</taxon>
        <taxon>Candidatus Brocadiales</taxon>
        <taxon>Candidatus Brocadiaceae</taxon>
        <taxon>Candidatus Kuenenia</taxon>
    </lineage>
</organism>
<evidence type="ECO:0000256" key="8">
    <source>
        <dbReference type="RuleBase" id="RU000419"/>
    </source>
</evidence>
<evidence type="ECO:0000313" key="10">
    <source>
        <dbReference type="EMBL" id="CAJ72874.1"/>
    </source>
</evidence>
<proteinExistence type="inferred from homology"/>
<evidence type="ECO:0000256" key="4">
    <source>
        <dbReference type="ARBA" id="ARBA00023186"/>
    </source>
</evidence>
<comment type="subcellular location">
    <subcellularLocation>
        <location evidence="6">Cytoplasm</location>
    </subcellularLocation>
</comment>
<feature type="binding site" evidence="6">
    <location>
        <position position="93"/>
    </location>
    <ligand>
        <name>ATP</name>
        <dbReference type="ChEBI" id="CHEBI:30616"/>
    </ligand>
</feature>
<name>Q1PXW0_KUEST</name>
<dbReference type="SUPFAM" id="SSF54849">
    <property type="entry name" value="GroEL-intermediate domain like"/>
    <property type="match status" value="1"/>
</dbReference>
<comment type="function">
    <text evidence="6 8">Together with its co-chaperonin GroES, plays an essential role in assisting protein folding. The GroEL-GroES system forms a nano-cage that allows encapsulation of the non-native substrate proteins and provides a physical environment optimized to promote and accelerate protein folding.</text>
</comment>
<keyword evidence="5 6" id="KW-0413">Isomerase</keyword>
<accession>Q1PXW0</accession>
<comment type="subunit">
    <text evidence="6 8">Forms a cylinder of 14 subunits composed of two heptameric rings stacked back-to-back. Interacts with the co-chaperonin GroES.</text>
</comment>
<evidence type="ECO:0000256" key="9">
    <source>
        <dbReference type="SAM" id="MobiDB-lite"/>
    </source>
</evidence>
<dbReference type="Gene3D" id="3.30.260.10">
    <property type="entry name" value="TCP-1-like chaperonin intermediate domain"/>
    <property type="match status" value="1"/>
</dbReference>
<dbReference type="GO" id="GO:0005737">
    <property type="term" value="C:cytoplasm"/>
    <property type="evidence" value="ECO:0007669"/>
    <property type="project" value="UniProtKB-SubCell"/>
</dbReference>
<dbReference type="CDD" id="cd03344">
    <property type="entry name" value="GroEL"/>
    <property type="match status" value="1"/>
</dbReference>
<dbReference type="GO" id="GO:0140662">
    <property type="term" value="F:ATP-dependent protein folding chaperone"/>
    <property type="evidence" value="ECO:0007669"/>
    <property type="project" value="InterPro"/>
</dbReference>
<comment type="similarity">
    <text evidence="1 6 7">Belongs to the chaperonin (HSP60) family.</text>
</comment>
<dbReference type="NCBIfam" id="NF009487">
    <property type="entry name" value="PRK12849.1"/>
    <property type="match status" value="1"/>
</dbReference>
<protein>
    <recommendedName>
        <fullName evidence="6">Chaperonin GroEL</fullName>
        <ecNumber evidence="6">5.6.1.7</ecNumber>
    </recommendedName>
    <alternativeName>
        <fullName evidence="6">60 kDa chaperonin</fullName>
    </alternativeName>
    <alternativeName>
        <fullName evidence="6">Chaperonin-60</fullName>
        <shortName evidence="6">Cpn60</shortName>
    </alternativeName>
</protein>
<feature type="binding site" evidence="6">
    <location>
        <begin position="129"/>
        <end position="133"/>
    </location>
    <ligand>
        <name>ATP</name>
        <dbReference type="ChEBI" id="CHEBI:30616"/>
    </ligand>
</feature>
<reference evidence="10" key="1">
    <citation type="journal article" date="2006" name="Nature">
        <title>Deciphering the evolution and metabolism of an anammox bacterium from a community genome.</title>
        <authorList>
            <person name="Strous M."/>
            <person name="Pelletier E."/>
            <person name="Mangenot S."/>
            <person name="Rattei T."/>
            <person name="Lehner A."/>
            <person name="Taylor M.W."/>
            <person name="Horn M."/>
            <person name="Daims H."/>
            <person name="Bartol-Mavel D."/>
            <person name="Wincker P."/>
            <person name="Barbe V."/>
            <person name="Fonknechten N."/>
            <person name="Vallenet D."/>
            <person name="Segurens B."/>
            <person name="Schenowitz-Truong C."/>
            <person name="Medigue C."/>
            <person name="Collingro A."/>
            <person name="Snel B."/>
            <person name="Dutilh B.E."/>
            <person name="OpDenCamp H.J.M."/>
            <person name="vanDerDrift C."/>
            <person name="Cirpus I."/>
            <person name="vanDePas-Schoonen K.T."/>
            <person name="Harhangi H.R."/>
            <person name="vanNiftrik L."/>
            <person name="Schmid M."/>
            <person name="Keltjens J."/>
            <person name="vanDeVossenberg J."/>
            <person name="Kartal B."/>
            <person name="Meier H."/>
            <person name="Frishman D."/>
            <person name="Huynen M.A."/>
            <person name="Mewes H."/>
            <person name="Weissenbach J."/>
            <person name="Jetten M.S.M."/>
            <person name="Wagner M."/>
            <person name="LePaslier D."/>
        </authorList>
    </citation>
    <scope>NUCLEOTIDE SEQUENCE</scope>
</reference>
<dbReference type="GO" id="GO:0042026">
    <property type="term" value="P:protein refolding"/>
    <property type="evidence" value="ECO:0007669"/>
    <property type="project" value="UniProtKB-UniRule"/>
</dbReference>
<comment type="caution">
    <text evidence="6">Lacks conserved residue(s) required for the propagation of feature annotation.</text>
</comment>
<dbReference type="EMBL" id="CT573072">
    <property type="protein sequence ID" value="CAJ72874.1"/>
    <property type="molecule type" value="Genomic_DNA"/>
</dbReference>
<dbReference type="Gene3D" id="1.10.560.10">
    <property type="entry name" value="GroEL-like equatorial domain"/>
    <property type="match status" value="1"/>
</dbReference>
<dbReference type="PANTHER" id="PTHR45633">
    <property type="entry name" value="60 KDA HEAT SHOCK PROTEIN, MITOCHONDRIAL"/>
    <property type="match status" value="1"/>
</dbReference>
<evidence type="ECO:0000256" key="7">
    <source>
        <dbReference type="RuleBase" id="RU000418"/>
    </source>
</evidence>
<reference evidence="10" key="2">
    <citation type="submission" date="2006-01" db="EMBL/GenBank/DDBJ databases">
        <authorList>
            <person name="Genoscope"/>
        </authorList>
    </citation>
    <scope>NUCLEOTIDE SEQUENCE</scope>
</reference>
<feature type="binding site" evidence="6">
    <location>
        <position position="457"/>
    </location>
    <ligand>
        <name>ATP</name>
        <dbReference type="ChEBI" id="CHEBI:30616"/>
    </ligand>
</feature>
<dbReference type="InterPro" id="IPR027413">
    <property type="entry name" value="GROEL-like_equatorial_sf"/>
</dbReference>
<feature type="region of interest" description="Disordered" evidence="9">
    <location>
        <begin position="567"/>
        <end position="587"/>
    </location>
</feature>
<dbReference type="InterPro" id="IPR002423">
    <property type="entry name" value="Cpn60/GroEL/TCP-1"/>
</dbReference>
<dbReference type="GO" id="GO:0051082">
    <property type="term" value="F:unfolded protein binding"/>
    <property type="evidence" value="ECO:0007669"/>
    <property type="project" value="UniProtKB-UniRule"/>
</dbReference>
<dbReference type="NCBIfam" id="NF000592">
    <property type="entry name" value="PRK00013.1"/>
    <property type="match status" value="1"/>
</dbReference>
<dbReference type="FunFam" id="3.50.7.10:FF:000001">
    <property type="entry name" value="60 kDa chaperonin"/>
    <property type="match status" value="1"/>
</dbReference>
<evidence type="ECO:0000256" key="6">
    <source>
        <dbReference type="HAMAP-Rule" id="MF_00600"/>
    </source>
</evidence>
<dbReference type="AlphaFoldDB" id="Q1PXW0"/>
<keyword evidence="3 6" id="KW-0067">ATP-binding</keyword>
<dbReference type="SUPFAM" id="SSF52029">
    <property type="entry name" value="GroEL apical domain-like"/>
    <property type="match status" value="1"/>
</dbReference>
<keyword evidence="2 6" id="KW-0547">Nucleotide-binding</keyword>
<dbReference type="GO" id="GO:0005524">
    <property type="term" value="F:ATP binding"/>
    <property type="evidence" value="ECO:0007669"/>
    <property type="project" value="UniProtKB-UniRule"/>
</dbReference>
<dbReference type="InterPro" id="IPR001844">
    <property type="entry name" value="Cpn60/GroEL"/>
</dbReference>
<keyword evidence="6" id="KW-0963">Cytoplasm</keyword>
<evidence type="ECO:0000256" key="2">
    <source>
        <dbReference type="ARBA" id="ARBA00022741"/>
    </source>
</evidence>
<gene>
    <name evidence="6 10" type="primary">groEL</name>
    <name evidence="6" type="synonym">groL</name>
    <name evidence="10" type="ORF">kustd2129</name>
</gene>
<dbReference type="NCBIfam" id="NF009488">
    <property type="entry name" value="PRK12850.1"/>
    <property type="match status" value="1"/>
</dbReference>
<dbReference type="PROSITE" id="PS00296">
    <property type="entry name" value="CHAPERONINS_CPN60"/>
    <property type="match status" value="1"/>
</dbReference>
<dbReference type="EC" id="5.6.1.7" evidence="6"/>
<evidence type="ECO:0000256" key="1">
    <source>
        <dbReference type="ARBA" id="ARBA00006607"/>
    </source>
</evidence>
<feature type="compositionally biased region" description="Gly residues" evidence="9">
    <location>
        <begin position="577"/>
        <end position="587"/>
    </location>
</feature>
<dbReference type="InterPro" id="IPR018370">
    <property type="entry name" value="Chaperonin_Cpn60_CS"/>
</dbReference>
<feature type="binding site" evidence="6">
    <location>
        <begin position="72"/>
        <end position="75"/>
    </location>
    <ligand>
        <name>ATP</name>
        <dbReference type="ChEBI" id="CHEBI:30616"/>
    </ligand>
</feature>
<dbReference type="NCBIfam" id="TIGR02348">
    <property type="entry name" value="GroEL"/>
    <property type="match status" value="1"/>
</dbReference>
<sequence>MQGKKKSAEGRQALFGILFAPLIQPLKDLLKSAVHTFGGNFVMSAKKIIYDHDALEAIKIGVKQLADAVKVTLGPRGRNVIIQKSFGSPTITKDGVTVAKEIDLPDHMQNIGAQMVKSVAAKTSDVAGDGTTTATVLAEAIFVEGLKNVTAGANVMALKRGIDKAVQCVVDKLRQMSIPVKGRKEVEQIATVASNYDAEIGKIIADAMDKVGKDGVITVEEGKSLQTEAKWIEGLQFDKGYLSPYFVTNPNTMQCVLEDPYLLIHEKKITTTKMLVPILEKISQTGKPLLIIAEEIEGEALTLLVVNKLRGSLKCAAVKAPGFGDKRKAMLEDIAVLTGGQAVFEDLGINLETLELSDLGRAKKIEIDKENTIIIEGAGESKKIKDRIEQIKREISTTTSDYDREKLQERLAKMAGGVVMINVGAATESEMKEKKARVEDALHATRAAVEEGILPGGGVSLLRSISPLNDLALTGDEKIGVDILQRALRAPLRQIAANAGVSAAIVVQNVENAKGNEGYDAGANRYCDMVSEGIIDPTKVVRTALQNAASVSTLLLTTDAIIGKIPEKKKTPPMPPGGGYGGYGDMY</sequence>